<dbReference type="SUPFAM" id="SSF158682">
    <property type="entry name" value="TerB-like"/>
    <property type="match status" value="1"/>
</dbReference>
<evidence type="ECO:0000256" key="1">
    <source>
        <dbReference type="SAM" id="MobiDB-lite"/>
    </source>
</evidence>
<dbReference type="InterPro" id="IPR029024">
    <property type="entry name" value="TerB-like"/>
</dbReference>
<keyword evidence="3" id="KW-1185">Reference proteome</keyword>
<dbReference type="InterPro" id="IPR007486">
    <property type="entry name" value="YebE"/>
</dbReference>
<dbReference type="Gene3D" id="1.10.3680.10">
    <property type="entry name" value="TerB-like"/>
    <property type="match status" value="1"/>
</dbReference>
<name>A0A840C2D7_9HYPH</name>
<organism evidence="2 3">
    <name type="scientific">Chelatococcus caeni</name>
    <dbReference type="NCBI Taxonomy" id="1348468"/>
    <lineage>
        <taxon>Bacteria</taxon>
        <taxon>Pseudomonadati</taxon>
        <taxon>Pseudomonadota</taxon>
        <taxon>Alphaproteobacteria</taxon>
        <taxon>Hyphomicrobiales</taxon>
        <taxon>Chelatococcaceae</taxon>
        <taxon>Chelatococcus</taxon>
    </lineage>
</organism>
<feature type="region of interest" description="Disordered" evidence="1">
    <location>
        <begin position="127"/>
        <end position="150"/>
    </location>
</feature>
<dbReference type="EMBL" id="JACIEN010000008">
    <property type="protein sequence ID" value="MBB4019734.1"/>
    <property type="molecule type" value="Genomic_DNA"/>
</dbReference>
<proteinExistence type="predicted"/>
<dbReference type="CDD" id="cd07178">
    <property type="entry name" value="terB_like_YebE"/>
    <property type="match status" value="1"/>
</dbReference>
<evidence type="ECO:0000313" key="3">
    <source>
        <dbReference type="Proteomes" id="UP000577362"/>
    </source>
</evidence>
<evidence type="ECO:0000313" key="2">
    <source>
        <dbReference type="EMBL" id="MBB4019734.1"/>
    </source>
</evidence>
<dbReference type="AlphaFoldDB" id="A0A840C2D7"/>
<reference evidence="2 3" key="1">
    <citation type="submission" date="2020-08" db="EMBL/GenBank/DDBJ databases">
        <title>Genomic Encyclopedia of Type Strains, Phase IV (KMG-IV): sequencing the most valuable type-strain genomes for metagenomic binning, comparative biology and taxonomic classification.</title>
        <authorList>
            <person name="Goeker M."/>
        </authorList>
    </citation>
    <scope>NUCLEOTIDE SEQUENCE [LARGE SCALE GENOMIC DNA]</scope>
    <source>
        <strain evidence="2 3">DSM 103737</strain>
    </source>
</reference>
<dbReference type="RefSeq" id="WP_019402748.1">
    <property type="nucleotide sequence ID" value="NZ_JACIEN010000008.1"/>
</dbReference>
<accession>A0A840C2D7</accession>
<feature type="compositionally biased region" description="Low complexity" evidence="1">
    <location>
        <begin position="127"/>
        <end position="138"/>
    </location>
</feature>
<comment type="caution">
    <text evidence="2">The sequence shown here is derived from an EMBL/GenBank/DDBJ whole genome shotgun (WGS) entry which is preliminary data.</text>
</comment>
<protein>
    <submittedName>
        <fullName evidence="2">Uncharacterized membrane protein YebE (DUF533 family)</fullName>
    </submittedName>
</protein>
<dbReference type="Proteomes" id="UP000577362">
    <property type="component" value="Unassembled WGS sequence"/>
</dbReference>
<sequence>MFDAKKLLDALVGSAAAGGGNGKQGEAGLGNMLNDVLGQFTGGAGAAGRPGAPGAGGNIAEKAMGYLNTPQGNMAASAVIGGLAGLLMGSKSGRKLAGSAAKVGGLALIGGLAYTAYRNWKAGQQPAASAGAQPGGVQMLPPPSQSPFSVEGASQDTALVLLRAMIAAAAADGHVDTVERGRIIGGLKQAGFDIEATQFLDNEFANPAPITTLAAAARTPELASEIYTAARLAIEPDTFEEKTFLTQLGDALGLDKALIAHIDAAATAAKA</sequence>
<gene>
    <name evidence="2" type="ORF">GGR16_004789</name>
</gene>
<dbReference type="Pfam" id="PF04391">
    <property type="entry name" value="DUF533"/>
    <property type="match status" value="1"/>
</dbReference>